<evidence type="ECO:0000313" key="1">
    <source>
        <dbReference type="EMBL" id="AVK96602.1"/>
    </source>
</evidence>
<name>A0A2S0JZN9_LYSSH</name>
<dbReference type="GO" id="GO:0016829">
    <property type="term" value="F:lyase activity"/>
    <property type="evidence" value="ECO:0007669"/>
    <property type="project" value="UniProtKB-KW"/>
</dbReference>
<keyword evidence="1" id="KW-0456">Lyase</keyword>
<dbReference type="Pfam" id="PF05845">
    <property type="entry name" value="PhnH"/>
    <property type="match status" value="1"/>
</dbReference>
<evidence type="ECO:0000313" key="4">
    <source>
        <dbReference type="Proteomes" id="UP000255295"/>
    </source>
</evidence>
<dbReference type="GO" id="GO:0019634">
    <property type="term" value="P:organic phosphonate metabolic process"/>
    <property type="evidence" value="ECO:0007669"/>
    <property type="project" value="InterPro"/>
</dbReference>
<dbReference type="Proteomes" id="UP000255295">
    <property type="component" value="Unassembled WGS sequence"/>
</dbReference>
<dbReference type="AlphaFoldDB" id="A0A2S0JZN9"/>
<dbReference type="GeneID" id="48276564"/>
<dbReference type="EMBL" id="UFSZ01000001">
    <property type="protein sequence ID" value="SUV17599.1"/>
    <property type="molecule type" value="Genomic_DNA"/>
</dbReference>
<dbReference type="Proteomes" id="UP000238825">
    <property type="component" value="Chromosome"/>
</dbReference>
<evidence type="ECO:0000313" key="2">
    <source>
        <dbReference type="EMBL" id="SUV17599.1"/>
    </source>
</evidence>
<dbReference type="NCBIfam" id="TIGR03292">
    <property type="entry name" value="PhnH_redo"/>
    <property type="match status" value="1"/>
</dbReference>
<dbReference type="RefSeq" id="WP_024360976.1">
    <property type="nucleotide sequence ID" value="NZ_BJNS01000033.1"/>
</dbReference>
<evidence type="ECO:0000313" key="3">
    <source>
        <dbReference type="Proteomes" id="UP000238825"/>
    </source>
</evidence>
<accession>A0A2S0JZN9</accession>
<dbReference type="SUPFAM" id="SSF159709">
    <property type="entry name" value="PhnH-like"/>
    <property type="match status" value="1"/>
</dbReference>
<proteinExistence type="predicted"/>
<reference evidence="2 4" key="2">
    <citation type="submission" date="2018-06" db="EMBL/GenBank/DDBJ databases">
        <authorList>
            <consortium name="Pathogen Informatics"/>
            <person name="Doyle S."/>
        </authorList>
    </citation>
    <scope>NUCLEOTIDE SEQUENCE [LARGE SCALE GENOMIC DNA]</scope>
    <source>
        <strain evidence="2 4">NCTC10338</strain>
    </source>
</reference>
<dbReference type="InterPro" id="IPR008772">
    <property type="entry name" value="Phosphonate_metab_PhnH"/>
</dbReference>
<gene>
    <name evidence="2" type="primary">phnH</name>
    <name evidence="1" type="ORF">LS41612_10150</name>
    <name evidence="2" type="ORF">NCTC10338_02704</name>
</gene>
<organism evidence="1 3">
    <name type="scientific">Lysinibacillus sphaericus</name>
    <name type="common">Bacillus sphaericus</name>
    <dbReference type="NCBI Taxonomy" id="1421"/>
    <lineage>
        <taxon>Bacteria</taxon>
        <taxon>Bacillati</taxon>
        <taxon>Bacillota</taxon>
        <taxon>Bacilli</taxon>
        <taxon>Bacillales</taxon>
        <taxon>Bacillaceae</taxon>
        <taxon>Lysinibacillus</taxon>
    </lineage>
</organism>
<dbReference type="PIRSF" id="PIRSF020680">
    <property type="entry name" value="PhnH"/>
    <property type="match status" value="1"/>
</dbReference>
<dbReference type="InterPro" id="IPR038058">
    <property type="entry name" value="PhnH-like_sp"/>
</dbReference>
<sequence>METVHFTQLTFRTLMDCFARPGSKGTLQTLHSIDGLYPQTLSVLMTLFDGEISFQAVDDSKRLHQELRQWTGAKVKDFHEADFIIVPANANKEQILKVLEVVKIGNLIDPQQSATIVMELPQQSNEVVYQLTGPGILHKELVELGLSPDILALRAIRNREFPLGVDLILIDENGMVLALPRTTKLEEVKS</sequence>
<protein>
    <submittedName>
        <fullName evidence="1">Carbon-phosphorus lyase subunit PhnH</fullName>
    </submittedName>
    <submittedName>
        <fullName evidence="2">Phosphonate C-P lyase system protein PhnH</fullName>
    </submittedName>
</protein>
<reference evidence="1 3" key="1">
    <citation type="submission" date="2017-03" db="EMBL/GenBank/DDBJ databases">
        <title>The whole genome sequencing and assembly of Lysinibacillus sphaericus DSM 28T strain.</title>
        <authorList>
            <person name="Lee Y.-J."/>
            <person name="Yi H."/>
            <person name="Bahn Y.-S."/>
            <person name="Kim J.F."/>
            <person name="Lee D.-W."/>
        </authorList>
    </citation>
    <scope>NUCLEOTIDE SEQUENCE [LARGE SCALE GENOMIC DNA]</scope>
    <source>
        <strain evidence="1 3">DSM 28</strain>
    </source>
</reference>
<dbReference type="Gene3D" id="3.40.50.11310">
    <property type="entry name" value="Bacterial phosphonate metabolism protein PhnH"/>
    <property type="match status" value="1"/>
</dbReference>
<dbReference type="EMBL" id="CP019980">
    <property type="protein sequence ID" value="AVK96602.1"/>
    <property type="molecule type" value="Genomic_DNA"/>
</dbReference>